<comment type="caution">
    <text evidence="2">The sequence shown here is derived from an EMBL/GenBank/DDBJ whole genome shotgun (WGS) entry which is preliminary data.</text>
</comment>
<evidence type="ECO:0000256" key="1">
    <source>
        <dbReference type="SAM" id="SignalP"/>
    </source>
</evidence>
<name>A0A6A8A3N5_9HYPH</name>
<evidence type="ECO:0000313" key="2">
    <source>
        <dbReference type="EMBL" id="MQY45543.1"/>
    </source>
</evidence>
<dbReference type="AlphaFoldDB" id="A0A6A8A3N5"/>
<proteinExistence type="predicted"/>
<feature type="signal peptide" evidence="1">
    <location>
        <begin position="1"/>
        <end position="30"/>
    </location>
</feature>
<protein>
    <submittedName>
        <fullName evidence="2">Uncharacterized protein</fullName>
    </submittedName>
</protein>
<reference evidence="2 3" key="1">
    <citation type="submission" date="2019-11" db="EMBL/GenBank/DDBJ databases">
        <title>Genome analysis of Rhizobacterium cereale a novel genus and species isolated from maize roots in North Spain.</title>
        <authorList>
            <person name="Menendez E."/>
            <person name="Flores-Felix J.D."/>
            <person name="Ramirez-Bahena M.-H."/>
            <person name="Igual J.M."/>
            <person name="Garcia-Fraile P."/>
            <person name="Peix A."/>
            <person name="Velazquez E."/>
        </authorList>
    </citation>
    <scope>NUCLEOTIDE SEQUENCE [LARGE SCALE GENOMIC DNA]</scope>
    <source>
        <strain evidence="2 3">RZME27</strain>
    </source>
</reference>
<dbReference type="SUPFAM" id="SSF74653">
    <property type="entry name" value="TolA/TonB C-terminal domain"/>
    <property type="match status" value="1"/>
</dbReference>
<dbReference type="Gene3D" id="3.30.1150.10">
    <property type="match status" value="1"/>
</dbReference>
<feature type="chain" id="PRO_5025580852" evidence="1">
    <location>
        <begin position="31"/>
        <end position="316"/>
    </location>
</feature>
<keyword evidence="3" id="KW-1185">Reference proteome</keyword>
<evidence type="ECO:0000313" key="3">
    <source>
        <dbReference type="Proteomes" id="UP000435138"/>
    </source>
</evidence>
<organism evidence="2 3">
    <name type="scientific">Endobacterium cereale</name>
    <dbReference type="NCBI Taxonomy" id="2663029"/>
    <lineage>
        <taxon>Bacteria</taxon>
        <taxon>Pseudomonadati</taxon>
        <taxon>Pseudomonadota</taxon>
        <taxon>Alphaproteobacteria</taxon>
        <taxon>Hyphomicrobiales</taxon>
        <taxon>Rhizobiaceae</taxon>
        <taxon>Endobacterium</taxon>
    </lineage>
</organism>
<gene>
    <name evidence="2" type="ORF">GAO09_05630</name>
</gene>
<keyword evidence="1" id="KW-0732">Signal</keyword>
<dbReference type="Proteomes" id="UP000435138">
    <property type="component" value="Unassembled WGS sequence"/>
</dbReference>
<accession>A0A6A8A3N5</accession>
<sequence length="316" mass="34249">MISVATLKGLTRAVLLAALFYGGQVATAEAEDGIAAQQEQSAEERQQELGALIFKAVVRHWLVLEVPASQPIVRVRFNLKRDGSLVAEPVVETVSDDPLFPEFAAVAVRAIKKAAPFDLAAYDDLYDDWETVILNFDGSSLLGRVTQEEAPLRTANDPLPTQEELQRLLTGKGPATGKEAETEIDVLENFKIGGNAMHHLVIEKYRGDGTPVVAMALCDVDPAKRDLGFAVDFGQDVTWSGMLPVEMEIDGDRQNLKMQAIPNKLFLEGDTAKAVLVKILAASETLKFSAPQGASASFDLKNAGKQFARIKALCDL</sequence>
<dbReference type="EMBL" id="WIXI01000034">
    <property type="protein sequence ID" value="MQY45543.1"/>
    <property type="molecule type" value="Genomic_DNA"/>
</dbReference>
<dbReference type="RefSeq" id="WP_153353067.1">
    <property type="nucleotide sequence ID" value="NZ_JAYKOO010000001.1"/>
</dbReference>